<evidence type="ECO:0000313" key="2">
    <source>
        <dbReference type="Proteomes" id="UP000192907"/>
    </source>
</evidence>
<accession>A0A1Y6BQH0</accession>
<proteinExistence type="predicted"/>
<reference evidence="2" key="1">
    <citation type="submission" date="2017-04" db="EMBL/GenBank/DDBJ databases">
        <authorList>
            <person name="Varghese N."/>
            <person name="Submissions S."/>
        </authorList>
    </citation>
    <scope>NUCLEOTIDE SEQUENCE [LARGE SCALE GENOMIC DNA]</scope>
    <source>
        <strain evidence="2">RKEM611</strain>
    </source>
</reference>
<dbReference type="EMBL" id="FWZT01000007">
    <property type="protein sequence ID" value="SMF22943.1"/>
    <property type="molecule type" value="Genomic_DNA"/>
</dbReference>
<name>A0A1Y6BQH0_9BACT</name>
<sequence length="35" mass="4072">MRINWSNDSFEDYANEDEWISSPPTILILAVVCLE</sequence>
<protein>
    <submittedName>
        <fullName evidence="1">Uncharacterized protein</fullName>
    </submittedName>
</protein>
<evidence type="ECO:0000313" key="1">
    <source>
        <dbReference type="EMBL" id="SMF22943.1"/>
    </source>
</evidence>
<organism evidence="1 2">
    <name type="scientific">Pseudobacteriovorax antillogorgiicola</name>
    <dbReference type="NCBI Taxonomy" id="1513793"/>
    <lineage>
        <taxon>Bacteria</taxon>
        <taxon>Pseudomonadati</taxon>
        <taxon>Bdellovibrionota</taxon>
        <taxon>Oligoflexia</taxon>
        <taxon>Oligoflexales</taxon>
        <taxon>Pseudobacteriovoracaceae</taxon>
        <taxon>Pseudobacteriovorax</taxon>
    </lineage>
</organism>
<keyword evidence="2" id="KW-1185">Reference proteome</keyword>
<gene>
    <name evidence="1" type="ORF">SAMN06296036_107253</name>
</gene>
<dbReference type="Proteomes" id="UP000192907">
    <property type="component" value="Unassembled WGS sequence"/>
</dbReference>
<dbReference type="AlphaFoldDB" id="A0A1Y6BQH0"/>